<evidence type="ECO:0000313" key="3">
    <source>
        <dbReference type="EMBL" id="KAK3375710.1"/>
    </source>
</evidence>
<feature type="region of interest" description="Disordered" evidence="1">
    <location>
        <begin position="116"/>
        <end position="149"/>
    </location>
</feature>
<keyword evidence="4" id="KW-1185">Reference proteome</keyword>
<keyword evidence="2" id="KW-0472">Membrane</keyword>
<evidence type="ECO:0000313" key="4">
    <source>
        <dbReference type="Proteomes" id="UP001287356"/>
    </source>
</evidence>
<gene>
    <name evidence="3" type="ORF">B0T24DRAFT_698185</name>
</gene>
<feature type="region of interest" description="Disordered" evidence="1">
    <location>
        <begin position="1"/>
        <end position="21"/>
    </location>
</feature>
<keyword evidence="2" id="KW-0812">Transmembrane</keyword>
<dbReference type="EMBL" id="JAULSN010000003">
    <property type="protein sequence ID" value="KAK3375710.1"/>
    <property type="molecule type" value="Genomic_DNA"/>
</dbReference>
<dbReference type="Proteomes" id="UP001287356">
    <property type="component" value="Unassembled WGS sequence"/>
</dbReference>
<feature type="transmembrane region" description="Helical" evidence="2">
    <location>
        <begin position="354"/>
        <end position="371"/>
    </location>
</feature>
<name>A0AAE0KH53_9PEZI</name>
<accession>A0AAE0KH53</accession>
<sequence>TRFTQTHTHTHTHARTPPPAMDGRWWDAERGHEEELRAAAERWQATCTSLLERHEAAAAQRHLETMAASRELVEAINRLGAVSAAAAIAAVATAAVVLPWLFRRGRALVRWLGRKQRAEEEKKRREEEEKQEKEMKEKEKQEKEKQEKEDWERVRLLRGNIATTKRCITSTRTLAATTLAAKTLAATTLAATTLAATTLAATTLAASNLAARSIWEQVKAVSIVKRPKEDIWTSFKKVLPARSNERNMIPSNASIETFERNWLSSKGSIEMNWLPPTSSIKRNWLPSESSMKRNWRLTTGYIGIERIWLTRTGIYLEKLAAADWQRPEFLSTTAKAKITMAADGMAAARQDSSLSLAVTVLMVLLGLVYWLRRRLPLRRKANRLMHGTRKKAN</sequence>
<protein>
    <submittedName>
        <fullName evidence="3">Uncharacterized protein</fullName>
    </submittedName>
</protein>
<comment type="caution">
    <text evidence="3">The sequence shown here is derived from an EMBL/GenBank/DDBJ whole genome shotgun (WGS) entry which is preliminary data.</text>
</comment>
<feature type="transmembrane region" description="Helical" evidence="2">
    <location>
        <begin position="79"/>
        <end position="102"/>
    </location>
</feature>
<evidence type="ECO:0000256" key="2">
    <source>
        <dbReference type="SAM" id="Phobius"/>
    </source>
</evidence>
<reference evidence="3" key="1">
    <citation type="journal article" date="2023" name="Mol. Phylogenet. Evol.">
        <title>Genome-scale phylogeny and comparative genomics of the fungal order Sordariales.</title>
        <authorList>
            <person name="Hensen N."/>
            <person name="Bonometti L."/>
            <person name="Westerberg I."/>
            <person name="Brannstrom I.O."/>
            <person name="Guillou S."/>
            <person name="Cros-Aarteil S."/>
            <person name="Calhoun S."/>
            <person name="Haridas S."/>
            <person name="Kuo A."/>
            <person name="Mondo S."/>
            <person name="Pangilinan J."/>
            <person name="Riley R."/>
            <person name="LaButti K."/>
            <person name="Andreopoulos B."/>
            <person name="Lipzen A."/>
            <person name="Chen C."/>
            <person name="Yan M."/>
            <person name="Daum C."/>
            <person name="Ng V."/>
            <person name="Clum A."/>
            <person name="Steindorff A."/>
            <person name="Ohm R.A."/>
            <person name="Martin F."/>
            <person name="Silar P."/>
            <person name="Natvig D.O."/>
            <person name="Lalanne C."/>
            <person name="Gautier V."/>
            <person name="Ament-Velasquez S.L."/>
            <person name="Kruys A."/>
            <person name="Hutchinson M.I."/>
            <person name="Powell A.J."/>
            <person name="Barry K."/>
            <person name="Miller A.N."/>
            <person name="Grigoriev I.V."/>
            <person name="Debuchy R."/>
            <person name="Gladieux P."/>
            <person name="Hiltunen Thoren M."/>
            <person name="Johannesson H."/>
        </authorList>
    </citation>
    <scope>NUCLEOTIDE SEQUENCE</scope>
    <source>
        <strain evidence="3">CBS 958.72</strain>
    </source>
</reference>
<feature type="non-terminal residue" evidence="3">
    <location>
        <position position="393"/>
    </location>
</feature>
<dbReference type="AlphaFoldDB" id="A0AAE0KH53"/>
<organism evidence="3 4">
    <name type="scientific">Lasiosphaeria ovina</name>
    <dbReference type="NCBI Taxonomy" id="92902"/>
    <lineage>
        <taxon>Eukaryota</taxon>
        <taxon>Fungi</taxon>
        <taxon>Dikarya</taxon>
        <taxon>Ascomycota</taxon>
        <taxon>Pezizomycotina</taxon>
        <taxon>Sordariomycetes</taxon>
        <taxon>Sordariomycetidae</taxon>
        <taxon>Sordariales</taxon>
        <taxon>Lasiosphaeriaceae</taxon>
        <taxon>Lasiosphaeria</taxon>
    </lineage>
</organism>
<evidence type="ECO:0000256" key="1">
    <source>
        <dbReference type="SAM" id="MobiDB-lite"/>
    </source>
</evidence>
<keyword evidence="2" id="KW-1133">Transmembrane helix</keyword>
<proteinExistence type="predicted"/>
<reference evidence="3" key="2">
    <citation type="submission" date="2023-06" db="EMBL/GenBank/DDBJ databases">
        <authorList>
            <consortium name="Lawrence Berkeley National Laboratory"/>
            <person name="Haridas S."/>
            <person name="Hensen N."/>
            <person name="Bonometti L."/>
            <person name="Westerberg I."/>
            <person name="Brannstrom I.O."/>
            <person name="Guillou S."/>
            <person name="Cros-Aarteil S."/>
            <person name="Calhoun S."/>
            <person name="Kuo A."/>
            <person name="Mondo S."/>
            <person name="Pangilinan J."/>
            <person name="Riley R."/>
            <person name="Labutti K."/>
            <person name="Andreopoulos B."/>
            <person name="Lipzen A."/>
            <person name="Chen C."/>
            <person name="Yanf M."/>
            <person name="Daum C."/>
            <person name="Ng V."/>
            <person name="Clum A."/>
            <person name="Steindorff A."/>
            <person name="Ohm R."/>
            <person name="Martin F."/>
            <person name="Silar P."/>
            <person name="Natvig D."/>
            <person name="Lalanne C."/>
            <person name="Gautier V."/>
            <person name="Ament-Velasquez S.L."/>
            <person name="Kruys A."/>
            <person name="Hutchinson M.I."/>
            <person name="Powell A.J."/>
            <person name="Barry K."/>
            <person name="Miller A.N."/>
            <person name="Grigoriev I.V."/>
            <person name="Debuchy R."/>
            <person name="Gladieux P."/>
            <person name="Thoren M.H."/>
            <person name="Johannesson H."/>
        </authorList>
    </citation>
    <scope>NUCLEOTIDE SEQUENCE</scope>
    <source>
        <strain evidence="3">CBS 958.72</strain>
    </source>
</reference>